<feature type="non-terminal residue" evidence="1">
    <location>
        <position position="270"/>
    </location>
</feature>
<organism evidence="1">
    <name type="scientific">marine sediment metagenome</name>
    <dbReference type="NCBI Taxonomy" id="412755"/>
    <lineage>
        <taxon>unclassified sequences</taxon>
        <taxon>metagenomes</taxon>
        <taxon>ecological metagenomes</taxon>
    </lineage>
</organism>
<dbReference type="AlphaFoldDB" id="X1CET4"/>
<dbReference type="EMBL" id="BART01028910">
    <property type="protein sequence ID" value="GAG94768.1"/>
    <property type="molecule type" value="Genomic_DNA"/>
</dbReference>
<sequence length="270" mass="31216">AGERYYEWKIIDPKTGKQEVDDKGRAKYYDLRAYAPYTTYLFIAEQVLHPEKIRPYDRIQALIGINRIAGTGLILIDALRNKSNETVTKMLKEFGGQWLGGFTVPFRTIKDFWAGIEKEEAEVQFTRESPILGPLISNLPRSQRFLPQAPRLTRREGYVREAPVKRQVTGLTVKTKTGLEQEIDRLGIERLWPRTGDVTLDRMITEKIGGQVEIAGQTLISSPAYRTADDETKKYFIKDLINTKRLKAKKTLFPLRVRQELKRRTTQETR</sequence>
<reference evidence="1" key="1">
    <citation type="journal article" date="2014" name="Front. Microbiol.">
        <title>High frequency of phylogenetically diverse reductive dehalogenase-homologous genes in deep subseafloor sedimentary metagenomes.</title>
        <authorList>
            <person name="Kawai M."/>
            <person name="Futagami T."/>
            <person name="Toyoda A."/>
            <person name="Takaki Y."/>
            <person name="Nishi S."/>
            <person name="Hori S."/>
            <person name="Arai W."/>
            <person name="Tsubouchi T."/>
            <person name="Morono Y."/>
            <person name="Uchiyama I."/>
            <person name="Ito T."/>
            <person name="Fujiyama A."/>
            <person name="Inagaki F."/>
            <person name="Takami H."/>
        </authorList>
    </citation>
    <scope>NUCLEOTIDE SEQUENCE</scope>
    <source>
        <strain evidence="1">Expedition CK06-06</strain>
    </source>
</reference>
<evidence type="ECO:0000313" key="1">
    <source>
        <dbReference type="EMBL" id="GAG94768.1"/>
    </source>
</evidence>
<accession>X1CET4</accession>
<gene>
    <name evidence="1" type="ORF">S01H4_50853</name>
</gene>
<comment type="caution">
    <text evidence="1">The sequence shown here is derived from an EMBL/GenBank/DDBJ whole genome shotgun (WGS) entry which is preliminary data.</text>
</comment>
<feature type="non-terminal residue" evidence="1">
    <location>
        <position position="1"/>
    </location>
</feature>
<name>X1CET4_9ZZZZ</name>
<protein>
    <submittedName>
        <fullName evidence="1">Uncharacterized protein</fullName>
    </submittedName>
</protein>
<proteinExistence type="predicted"/>